<reference evidence="2 3" key="2">
    <citation type="submission" date="2014-06" db="EMBL/GenBank/DDBJ databases">
        <authorList>
            <person name="Le Roux F."/>
        </authorList>
    </citation>
    <scope>NUCLEOTIDE SEQUENCE</scope>
    <source>
        <strain evidence="1 3">J5-4</strain>
        <strain evidence="2">J5-5</strain>
    </source>
</reference>
<name>A0A822MUM8_9VIBR</name>
<accession>A0A822MUM8</accession>
<keyword evidence="3" id="KW-1185">Reference proteome</keyword>
<gene>
    <name evidence="1" type="ORF">VCR4J5_1280088</name>
    <name evidence="2" type="ORF">VCR5J5_1450084</name>
</gene>
<evidence type="ECO:0000313" key="1">
    <source>
        <dbReference type="EMBL" id="CDT02881.1"/>
    </source>
</evidence>
<evidence type="ECO:0000313" key="2">
    <source>
        <dbReference type="EMBL" id="CDT11153.1"/>
    </source>
</evidence>
<dbReference type="AlphaFoldDB" id="A0A822MUM8"/>
<dbReference type="EMBL" id="CCJV01000052">
    <property type="protein sequence ID" value="CDT11153.1"/>
    <property type="molecule type" value="Genomic_DNA"/>
</dbReference>
<evidence type="ECO:0000313" key="3">
    <source>
        <dbReference type="Proteomes" id="UP000049077"/>
    </source>
</evidence>
<comment type="caution">
    <text evidence="2">The sequence shown here is derived from an EMBL/GenBank/DDBJ whole genome shotgun (WGS) entry which is preliminary data.</text>
</comment>
<dbReference type="Proteomes" id="UP000049495">
    <property type="component" value="Unassembled WGS sequence"/>
</dbReference>
<dbReference type="EMBL" id="CCJX01000033">
    <property type="protein sequence ID" value="CDT02881.1"/>
    <property type="molecule type" value="Genomic_DNA"/>
</dbReference>
<sequence length="73" mass="8343">MPFLVYFQSSKWLLVLSLLFLPAQTESTYSFGVLAVKYWLIVVGYKSQVVTPYYDVLSPLEDIGRAIPTKGYM</sequence>
<evidence type="ECO:0000313" key="4">
    <source>
        <dbReference type="Proteomes" id="UP000049495"/>
    </source>
</evidence>
<proteinExistence type="predicted"/>
<dbReference type="Proteomes" id="UP000049077">
    <property type="component" value="Unassembled WGS sequence"/>
</dbReference>
<protein>
    <submittedName>
        <fullName evidence="2">Uncharacterized protein</fullName>
    </submittedName>
</protein>
<reference evidence="4" key="1">
    <citation type="submission" date="2014-06" db="EMBL/GenBank/DDBJ databases">
        <authorList>
            <person name="Le Roux Frederique"/>
        </authorList>
    </citation>
    <scope>NUCLEOTIDE SEQUENCE [LARGE SCALE GENOMIC DNA]</scope>
    <source>
        <strain evidence="4">J5-5</strain>
    </source>
</reference>
<organism evidence="2 4">
    <name type="scientific">Vibrio crassostreae</name>
    <dbReference type="NCBI Taxonomy" id="246167"/>
    <lineage>
        <taxon>Bacteria</taxon>
        <taxon>Pseudomonadati</taxon>
        <taxon>Pseudomonadota</taxon>
        <taxon>Gammaproteobacteria</taxon>
        <taxon>Vibrionales</taxon>
        <taxon>Vibrionaceae</taxon>
        <taxon>Vibrio</taxon>
    </lineage>
</organism>